<keyword evidence="1" id="KW-1133">Transmembrane helix</keyword>
<evidence type="ECO:0000313" key="2">
    <source>
        <dbReference type="EMBL" id="WIY01126.1"/>
    </source>
</evidence>
<evidence type="ECO:0000313" key="3">
    <source>
        <dbReference type="Proteomes" id="UP001239397"/>
    </source>
</evidence>
<keyword evidence="1" id="KW-0472">Membrane</keyword>
<name>A0A9Y2NCX5_9PSEU</name>
<sequence length="134" mass="14064">MGTTERVRRTVAVAAAAGGAGHLTMATVDSRTAWVFAVMGVLCLPCAAHLWRHDSRRSWAMVAFGAVGMVAIHFGLIVRSPGAGPHHHLVFATTGHLPAPAHLALLTALEALVVAGVLWAAPRHPSRNTTRSTP</sequence>
<dbReference type="KEGG" id="amog:QRX60_45025"/>
<dbReference type="AlphaFoldDB" id="A0A9Y2NCX5"/>
<reference evidence="2 3" key="1">
    <citation type="submission" date="2023-06" db="EMBL/GenBank/DDBJ databases">
        <authorList>
            <person name="Oyuntsetseg B."/>
            <person name="Kim S.B."/>
        </authorList>
    </citation>
    <scope>NUCLEOTIDE SEQUENCE [LARGE SCALE GENOMIC DNA]</scope>
    <source>
        <strain evidence="2 3">4-36</strain>
    </source>
</reference>
<feature type="transmembrane region" description="Helical" evidence="1">
    <location>
        <begin position="33"/>
        <end position="51"/>
    </location>
</feature>
<dbReference type="RefSeq" id="WP_285997586.1">
    <property type="nucleotide sequence ID" value="NZ_CP127295.1"/>
</dbReference>
<accession>A0A9Y2NCX5</accession>
<feature type="transmembrane region" description="Helical" evidence="1">
    <location>
        <begin position="58"/>
        <end position="79"/>
    </location>
</feature>
<dbReference type="EMBL" id="CP127295">
    <property type="protein sequence ID" value="WIY01126.1"/>
    <property type="molecule type" value="Genomic_DNA"/>
</dbReference>
<keyword evidence="3" id="KW-1185">Reference proteome</keyword>
<dbReference type="Proteomes" id="UP001239397">
    <property type="component" value="Chromosome"/>
</dbReference>
<keyword evidence="1" id="KW-0812">Transmembrane</keyword>
<feature type="transmembrane region" description="Helical" evidence="1">
    <location>
        <begin position="99"/>
        <end position="121"/>
    </location>
</feature>
<proteinExistence type="predicted"/>
<evidence type="ECO:0000256" key="1">
    <source>
        <dbReference type="SAM" id="Phobius"/>
    </source>
</evidence>
<protein>
    <submittedName>
        <fullName evidence="2">Uncharacterized protein</fullName>
    </submittedName>
</protein>
<gene>
    <name evidence="2" type="ORF">QRX60_45025</name>
</gene>
<organism evidence="2 3">
    <name type="scientific">Amycolatopsis mongoliensis</name>
    <dbReference type="NCBI Taxonomy" id="715475"/>
    <lineage>
        <taxon>Bacteria</taxon>
        <taxon>Bacillati</taxon>
        <taxon>Actinomycetota</taxon>
        <taxon>Actinomycetes</taxon>
        <taxon>Pseudonocardiales</taxon>
        <taxon>Pseudonocardiaceae</taxon>
        <taxon>Amycolatopsis</taxon>
    </lineage>
</organism>